<dbReference type="GO" id="GO:0016757">
    <property type="term" value="F:glycosyltransferase activity"/>
    <property type="evidence" value="ECO:0007669"/>
    <property type="project" value="UniProtKB-KW"/>
</dbReference>
<dbReference type="PANTHER" id="PTHR22916">
    <property type="entry name" value="GLYCOSYLTRANSFERASE"/>
    <property type="match status" value="1"/>
</dbReference>
<protein>
    <submittedName>
        <fullName evidence="4">Glycosyltransferase family 2 protein</fullName>
    </submittedName>
</protein>
<reference evidence="4" key="1">
    <citation type="submission" date="2020-10" db="EMBL/GenBank/DDBJ databases">
        <authorList>
            <person name="Gilroy R."/>
        </authorList>
    </citation>
    <scope>NUCLEOTIDE SEQUENCE</scope>
    <source>
        <strain evidence="4">ChiHjej12B11-29160</strain>
    </source>
</reference>
<dbReference type="InterPro" id="IPR029044">
    <property type="entry name" value="Nucleotide-diphossugar_trans"/>
</dbReference>
<name>A0A9D1HXN2_9ACTN</name>
<organism evidence="4 5">
    <name type="scientific">Candidatus Coprovicinus avistercoris</name>
    <dbReference type="NCBI Taxonomy" id="2840754"/>
    <lineage>
        <taxon>Bacteria</taxon>
        <taxon>Bacillati</taxon>
        <taxon>Actinomycetota</taxon>
        <taxon>Coriobacteriia</taxon>
        <taxon>Coriobacteriales</taxon>
        <taxon>Coriobacteriaceae</taxon>
        <taxon>Coriobacteriaceae incertae sedis</taxon>
        <taxon>Candidatus Coprovicinus</taxon>
    </lineage>
</organism>
<keyword evidence="2" id="KW-0808">Transferase</keyword>
<dbReference type="Pfam" id="PF00535">
    <property type="entry name" value="Glycos_transf_2"/>
    <property type="match status" value="1"/>
</dbReference>
<dbReference type="SUPFAM" id="SSF53448">
    <property type="entry name" value="Nucleotide-diphospho-sugar transferases"/>
    <property type="match status" value="1"/>
</dbReference>
<dbReference type="Gene3D" id="3.90.550.10">
    <property type="entry name" value="Spore Coat Polysaccharide Biosynthesis Protein SpsA, Chain A"/>
    <property type="match status" value="1"/>
</dbReference>
<evidence type="ECO:0000256" key="1">
    <source>
        <dbReference type="ARBA" id="ARBA00022676"/>
    </source>
</evidence>
<keyword evidence="1" id="KW-0328">Glycosyltransferase</keyword>
<reference evidence="4" key="2">
    <citation type="journal article" date="2021" name="PeerJ">
        <title>Extensive microbial diversity within the chicken gut microbiome revealed by metagenomics and culture.</title>
        <authorList>
            <person name="Gilroy R."/>
            <person name="Ravi A."/>
            <person name="Getino M."/>
            <person name="Pursley I."/>
            <person name="Horton D.L."/>
            <person name="Alikhan N.F."/>
            <person name="Baker D."/>
            <person name="Gharbi K."/>
            <person name="Hall N."/>
            <person name="Watson M."/>
            <person name="Adriaenssens E.M."/>
            <person name="Foster-Nyarko E."/>
            <person name="Jarju S."/>
            <person name="Secka A."/>
            <person name="Antonio M."/>
            <person name="Oren A."/>
            <person name="Chaudhuri R.R."/>
            <person name="La Ragione R."/>
            <person name="Hildebrand F."/>
            <person name="Pallen M.J."/>
        </authorList>
    </citation>
    <scope>NUCLEOTIDE SEQUENCE</scope>
    <source>
        <strain evidence="4">ChiHjej12B11-29160</strain>
    </source>
</reference>
<sequence>MPHISIIVPVFNAERYLDACLDSLFAQTLREIEVICVDDGSCDRSLHILKQRALSDRRLKVLSQQNAGPGSARNAGMESATGDIVMFCDADDCLEPYACSVISNTFMRDACDVMVFGMKIFPEDELHPSLEGQLYPSDAVLGNSAADHRRLLFASKARPFACRVALSREFANREHVRWHPNLTLADDQYFCFYTYPRSSKTTLCSQQLYLYRMNTSSLTHASQQSTEALLSKMDKHMACETAVLKDWEENGFMSLAPVELLSWCLEFVLFDASKLPIKDQRAFWIRWWDSVGSHFDKQIQARLALPTRMCLKDAELCAQGTRKGVAPVHLAFHFIRQRGIIASAKRLLYALRRGR</sequence>
<dbReference type="PANTHER" id="PTHR22916:SF51">
    <property type="entry name" value="GLYCOSYLTRANSFERASE EPSH-RELATED"/>
    <property type="match status" value="1"/>
</dbReference>
<dbReference type="Proteomes" id="UP000824078">
    <property type="component" value="Unassembled WGS sequence"/>
</dbReference>
<dbReference type="InterPro" id="IPR001173">
    <property type="entry name" value="Glyco_trans_2-like"/>
</dbReference>
<dbReference type="EMBL" id="DVMQ01000015">
    <property type="protein sequence ID" value="HIU24254.1"/>
    <property type="molecule type" value="Genomic_DNA"/>
</dbReference>
<gene>
    <name evidence="4" type="ORF">IAD17_04975</name>
</gene>
<comment type="caution">
    <text evidence="4">The sequence shown here is derived from an EMBL/GenBank/DDBJ whole genome shotgun (WGS) entry which is preliminary data.</text>
</comment>
<accession>A0A9D1HXN2</accession>
<dbReference type="AlphaFoldDB" id="A0A9D1HXN2"/>
<evidence type="ECO:0000259" key="3">
    <source>
        <dbReference type="Pfam" id="PF00535"/>
    </source>
</evidence>
<proteinExistence type="predicted"/>
<evidence type="ECO:0000313" key="5">
    <source>
        <dbReference type="Proteomes" id="UP000824078"/>
    </source>
</evidence>
<dbReference type="CDD" id="cd00761">
    <property type="entry name" value="Glyco_tranf_GTA_type"/>
    <property type="match status" value="1"/>
</dbReference>
<evidence type="ECO:0000313" key="4">
    <source>
        <dbReference type="EMBL" id="HIU24254.1"/>
    </source>
</evidence>
<evidence type="ECO:0000256" key="2">
    <source>
        <dbReference type="ARBA" id="ARBA00022679"/>
    </source>
</evidence>
<feature type="domain" description="Glycosyltransferase 2-like" evidence="3">
    <location>
        <begin position="5"/>
        <end position="124"/>
    </location>
</feature>